<evidence type="ECO:0008006" key="3">
    <source>
        <dbReference type="Google" id="ProtNLM"/>
    </source>
</evidence>
<sequence>MKKLVAFTLFTLPFLGFISLHPKKAEPKQAYYYFCLSREVLTNEESTAKRQLLYTDIREVTADETDIRRLANQFANYVKAGCKPGNDLCTSDLNCYTSIQEAEKRQKGLLTSFNSTGKYDLKKIDVKLD</sequence>
<reference evidence="1" key="1">
    <citation type="submission" date="2024-05" db="EMBL/GenBank/DDBJ databases">
        <authorList>
            <person name="Jung D.-H."/>
        </authorList>
    </citation>
    <scope>NUCLEOTIDE SEQUENCE</scope>
    <source>
        <strain evidence="1">JA-25</strain>
    </source>
</reference>
<keyword evidence="2" id="KW-1185">Reference proteome</keyword>
<comment type="caution">
    <text evidence="1">The sequence shown here is derived from an EMBL/GenBank/DDBJ whole genome shotgun (WGS) entry which is preliminary data.</text>
</comment>
<organism evidence="1 2">
    <name type="scientific">Fibrivirga algicola</name>
    <dbReference type="NCBI Taxonomy" id="2950420"/>
    <lineage>
        <taxon>Bacteria</taxon>
        <taxon>Pseudomonadati</taxon>
        <taxon>Bacteroidota</taxon>
        <taxon>Cytophagia</taxon>
        <taxon>Cytophagales</taxon>
        <taxon>Spirosomataceae</taxon>
        <taxon>Fibrivirga</taxon>
    </lineage>
</organism>
<accession>A0ABX0QH99</accession>
<dbReference type="EMBL" id="WAEL01000005">
    <property type="protein sequence ID" value="NID11599.1"/>
    <property type="molecule type" value="Genomic_DNA"/>
</dbReference>
<dbReference type="RefSeq" id="WP_166692554.1">
    <property type="nucleotide sequence ID" value="NZ_WAEL01000005.1"/>
</dbReference>
<name>A0ABX0QH99_9BACT</name>
<protein>
    <recommendedName>
        <fullName evidence="3">UrcA family protein</fullName>
    </recommendedName>
</protein>
<evidence type="ECO:0000313" key="1">
    <source>
        <dbReference type="EMBL" id="NID11599.1"/>
    </source>
</evidence>
<gene>
    <name evidence="1" type="ORF">F7231_15600</name>
</gene>
<dbReference type="Proteomes" id="UP000606008">
    <property type="component" value="Unassembled WGS sequence"/>
</dbReference>
<proteinExistence type="predicted"/>
<evidence type="ECO:0000313" key="2">
    <source>
        <dbReference type="Proteomes" id="UP000606008"/>
    </source>
</evidence>